<dbReference type="EMBL" id="CP017887">
    <property type="protein sequence ID" value="APC19405.1"/>
    <property type="molecule type" value="Genomic_DNA"/>
</dbReference>
<proteinExistence type="predicted"/>
<name>A0A1J0ETB2_9PSED</name>
<accession>A0A1J0ETB2</accession>
<geneLocation type="plasmid" evidence="2 3">
    <name>unnamed1</name>
</geneLocation>
<dbReference type="AlphaFoldDB" id="A0A1J0ETB2"/>
<reference evidence="3" key="1">
    <citation type="submission" date="2016-10" db="EMBL/GenBank/DDBJ databases">
        <title>Pseudomonas frederiksbergensis ERGS4:02 complete genome.</title>
        <authorList>
            <person name="Kumar R."/>
            <person name="Acharya V."/>
            <person name="Singh D."/>
        </authorList>
    </citation>
    <scope>NUCLEOTIDE SEQUENCE [LARGE SCALE GENOMIC DNA]</scope>
    <source>
        <strain evidence="3">ERGS4:02</strain>
        <plasmid evidence="3">unnamed1</plasmid>
    </source>
</reference>
<evidence type="ECO:0000256" key="1">
    <source>
        <dbReference type="SAM" id="MobiDB-lite"/>
    </source>
</evidence>
<sequence>MSNQKIILLLSLDDQSLLASTLLRVVNSPGDADGRVKALLDEIQAIASPIEILSAAKENGLEFSQCVRAFGEESESNAFAVAARNNYCMSSEDEIEIDDRGSTPQWGVATSNQEKHHAFSTIR</sequence>
<feature type="region of interest" description="Disordered" evidence="1">
    <location>
        <begin position="98"/>
        <end position="123"/>
    </location>
</feature>
<dbReference type="GeneID" id="46911956"/>
<dbReference type="RefSeq" id="WP_071555913.1">
    <property type="nucleotide sequence ID" value="NZ_CP017887.1"/>
</dbReference>
<dbReference type="Proteomes" id="UP000182567">
    <property type="component" value="Plasmid unnamed1"/>
</dbReference>
<keyword evidence="2" id="KW-0614">Plasmid</keyword>
<gene>
    <name evidence="2" type="ORF">BLL42_27080</name>
</gene>
<feature type="compositionally biased region" description="Polar residues" evidence="1">
    <location>
        <begin position="102"/>
        <end position="112"/>
    </location>
</feature>
<dbReference type="OrthoDB" id="8795535at2"/>
<evidence type="ECO:0000313" key="2">
    <source>
        <dbReference type="EMBL" id="APC19405.1"/>
    </source>
</evidence>
<evidence type="ECO:0000313" key="3">
    <source>
        <dbReference type="Proteomes" id="UP000182567"/>
    </source>
</evidence>
<protein>
    <submittedName>
        <fullName evidence="2">Uncharacterized protein</fullName>
    </submittedName>
</protein>
<organism evidence="2 3">
    <name type="scientific">Pseudomonas frederiksbergensis</name>
    <dbReference type="NCBI Taxonomy" id="104087"/>
    <lineage>
        <taxon>Bacteria</taxon>
        <taxon>Pseudomonadati</taxon>
        <taxon>Pseudomonadota</taxon>
        <taxon>Gammaproteobacteria</taxon>
        <taxon>Pseudomonadales</taxon>
        <taxon>Pseudomonadaceae</taxon>
        <taxon>Pseudomonas</taxon>
    </lineage>
</organism>